<feature type="region of interest" description="Disordered" evidence="1">
    <location>
        <begin position="49"/>
        <end position="95"/>
    </location>
</feature>
<dbReference type="Proteomes" id="UP000325579">
    <property type="component" value="Unassembled WGS sequence"/>
</dbReference>
<evidence type="ECO:0000256" key="1">
    <source>
        <dbReference type="SAM" id="MobiDB-lite"/>
    </source>
</evidence>
<dbReference type="GeneID" id="43665109"/>
<dbReference type="AlphaFoldDB" id="A0A5N7CYR6"/>
<sequence length="110" mass="12256">MSTDNYLSISKIRLTSNPHLLPLPYMLDGARADTQNMDDNETGLAVTSTVTSYSPQPDNTSRPEFAIRLTSSRRSNVEERLEEDDDEPPKSIIHAPPGFNDFVGIPCIYV</sequence>
<organism evidence="2 3">
    <name type="scientific">Aspergillus pseudonomiae</name>
    <dbReference type="NCBI Taxonomy" id="1506151"/>
    <lineage>
        <taxon>Eukaryota</taxon>
        <taxon>Fungi</taxon>
        <taxon>Dikarya</taxon>
        <taxon>Ascomycota</taxon>
        <taxon>Pezizomycotina</taxon>
        <taxon>Eurotiomycetes</taxon>
        <taxon>Eurotiomycetidae</taxon>
        <taxon>Eurotiales</taxon>
        <taxon>Aspergillaceae</taxon>
        <taxon>Aspergillus</taxon>
        <taxon>Aspergillus subgen. Circumdati</taxon>
    </lineage>
</organism>
<protein>
    <submittedName>
        <fullName evidence="2">Uncharacterized protein</fullName>
    </submittedName>
</protein>
<gene>
    <name evidence="2" type="ORF">BDV37DRAFT_234992</name>
</gene>
<dbReference type="EMBL" id="ML736836">
    <property type="protein sequence ID" value="KAE8399340.1"/>
    <property type="molecule type" value="Genomic_DNA"/>
</dbReference>
<keyword evidence="3" id="KW-1185">Reference proteome</keyword>
<evidence type="ECO:0000313" key="2">
    <source>
        <dbReference type="EMBL" id="KAE8399340.1"/>
    </source>
</evidence>
<reference evidence="2 3" key="1">
    <citation type="submission" date="2019-04" db="EMBL/GenBank/DDBJ databases">
        <authorList>
            <consortium name="DOE Joint Genome Institute"/>
            <person name="Mondo S."/>
            <person name="Kjaerbolling I."/>
            <person name="Vesth T."/>
            <person name="Frisvad J.C."/>
            <person name="Nybo J.L."/>
            <person name="Theobald S."/>
            <person name="Kildgaard S."/>
            <person name="Isbrandt T."/>
            <person name="Kuo A."/>
            <person name="Sato A."/>
            <person name="Lyhne E.K."/>
            <person name="Kogle M.E."/>
            <person name="Wiebenga A."/>
            <person name="Kun R.S."/>
            <person name="Lubbers R.J."/>
            <person name="Makela M.R."/>
            <person name="Barry K."/>
            <person name="Chovatia M."/>
            <person name="Clum A."/>
            <person name="Daum C."/>
            <person name="Haridas S."/>
            <person name="He G."/>
            <person name="LaButti K."/>
            <person name="Lipzen A."/>
            <person name="Riley R."/>
            <person name="Salamov A."/>
            <person name="Simmons B.A."/>
            <person name="Magnuson J.K."/>
            <person name="Henrissat B."/>
            <person name="Mortensen U.H."/>
            <person name="Larsen T.O."/>
            <person name="Devries R.P."/>
            <person name="Grigoriev I.V."/>
            <person name="Machida M."/>
            <person name="Baker S.E."/>
            <person name="Andersen M.R."/>
            <person name="Cantor M.N."/>
            <person name="Hua S.X."/>
        </authorList>
    </citation>
    <scope>NUCLEOTIDE SEQUENCE [LARGE SCALE GENOMIC DNA]</scope>
    <source>
        <strain evidence="2 3">CBS 119388</strain>
    </source>
</reference>
<proteinExistence type="predicted"/>
<name>A0A5N7CYR6_9EURO</name>
<feature type="compositionally biased region" description="Polar residues" evidence="1">
    <location>
        <begin position="49"/>
        <end position="62"/>
    </location>
</feature>
<evidence type="ECO:0000313" key="3">
    <source>
        <dbReference type="Proteomes" id="UP000325579"/>
    </source>
</evidence>
<dbReference type="OrthoDB" id="10443821at2759"/>
<dbReference type="RefSeq" id="XP_031936659.1">
    <property type="nucleotide sequence ID" value="XM_032080418.1"/>
</dbReference>
<accession>A0A5N7CYR6</accession>